<sequence>MEVVAEAAIAWVAALRELAFVVDPSVQLVVEIVDGDRGSLWLNTVLTFFERKLEKIERGSSKYPRLHALARALALIVITTPIAMTVESIWSSVTSDNPGVELSPEERELLARDIARALQPNVAKSQRRQFFQAVEKDSQITEVGVSSVPDTRPAFVVPRGIYQKYLLTPEVDEIEEKSRKWSETWEVTLVSPVLENAERSWRFRREGMPEFGAVMKDREFLAAIERAEVHEELRQGIKMTVTLTFKDKFENGVWVTKERSVVEVIKPQLHRARLPL</sequence>
<organism evidence="1 2">
    <name type="scientific">Sphingomonas oleivorans</name>
    <dbReference type="NCBI Taxonomy" id="1735121"/>
    <lineage>
        <taxon>Bacteria</taxon>
        <taxon>Pseudomonadati</taxon>
        <taxon>Pseudomonadota</taxon>
        <taxon>Alphaproteobacteria</taxon>
        <taxon>Sphingomonadales</taxon>
        <taxon>Sphingomonadaceae</taxon>
        <taxon>Sphingomonas</taxon>
    </lineage>
</organism>
<evidence type="ECO:0000313" key="2">
    <source>
        <dbReference type="Proteomes" id="UP000244162"/>
    </source>
</evidence>
<keyword evidence="2" id="KW-1185">Reference proteome</keyword>
<protein>
    <submittedName>
        <fullName evidence="1">Uncharacterized protein</fullName>
    </submittedName>
</protein>
<reference evidence="1 2" key="1">
    <citation type="submission" date="2017-09" db="EMBL/GenBank/DDBJ databases">
        <title>Sphingomonas panjinensis sp.nov., isolated from oil-contaminated soil.</title>
        <authorList>
            <person name="Wang L."/>
            <person name="Chen L."/>
        </authorList>
    </citation>
    <scope>NUCLEOTIDE SEQUENCE [LARGE SCALE GENOMIC DNA]</scope>
    <source>
        <strain evidence="1 2">FW-11</strain>
    </source>
</reference>
<dbReference type="EMBL" id="NWBU01000004">
    <property type="protein sequence ID" value="PTQ12934.1"/>
    <property type="molecule type" value="Genomic_DNA"/>
</dbReference>
<dbReference type="AlphaFoldDB" id="A0A2T5G1A6"/>
<proteinExistence type="predicted"/>
<accession>A0A2T5G1A6</accession>
<gene>
    <name evidence="1" type="ORF">CLG96_01980</name>
</gene>
<evidence type="ECO:0000313" key="1">
    <source>
        <dbReference type="EMBL" id="PTQ12934.1"/>
    </source>
</evidence>
<dbReference type="Proteomes" id="UP000244162">
    <property type="component" value="Unassembled WGS sequence"/>
</dbReference>
<comment type="caution">
    <text evidence="1">The sequence shown here is derived from an EMBL/GenBank/DDBJ whole genome shotgun (WGS) entry which is preliminary data.</text>
</comment>
<name>A0A2T5G1A6_9SPHN</name>